<sequence length="220" mass="23721">MIGLTLPQTFQDLIGSSAWQLLLAEGTLRSYRPGQPILRQGDPGGFLLALDHGRVKLLASAADGAQLLLTIRGAGQLLGELAGAEGRRTATVEALDRCTAHYLSIAQFERFLAKHGLAQEYQRYVTAKFDQAVSRQVDLAHRSALRRIARLLHDTVALAPATAADPRRVPFTQEELAGALGLARSTVADQLTTLRASGALTRGPHLVVADLDRLAEAFRI</sequence>
<feature type="domain" description="HTH crp-type" evidence="5">
    <location>
        <begin position="142"/>
        <end position="212"/>
    </location>
</feature>
<evidence type="ECO:0000256" key="2">
    <source>
        <dbReference type="ARBA" id="ARBA00023125"/>
    </source>
</evidence>
<comment type="caution">
    <text evidence="6">The sequence shown here is derived from an EMBL/GenBank/DDBJ whole genome shotgun (WGS) entry which is preliminary data.</text>
</comment>
<evidence type="ECO:0000313" key="6">
    <source>
        <dbReference type="EMBL" id="GAA1695807.1"/>
    </source>
</evidence>
<evidence type="ECO:0000259" key="5">
    <source>
        <dbReference type="PROSITE" id="PS51063"/>
    </source>
</evidence>
<dbReference type="InterPro" id="IPR036390">
    <property type="entry name" value="WH_DNA-bd_sf"/>
</dbReference>
<dbReference type="SUPFAM" id="SSF51206">
    <property type="entry name" value="cAMP-binding domain-like"/>
    <property type="match status" value="1"/>
</dbReference>
<dbReference type="PROSITE" id="PS50042">
    <property type="entry name" value="CNMP_BINDING_3"/>
    <property type="match status" value="1"/>
</dbReference>
<dbReference type="EMBL" id="BAAANF010000016">
    <property type="protein sequence ID" value="GAA1695807.1"/>
    <property type="molecule type" value="Genomic_DNA"/>
</dbReference>
<keyword evidence="7" id="KW-1185">Reference proteome</keyword>
<evidence type="ECO:0000313" key="7">
    <source>
        <dbReference type="Proteomes" id="UP001500280"/>
    </source>
</evidence>
<organism evidence="6 7">
    <name type="scientific">Kribbella yunnanensis</name>
    <dbReference type="NCBI Taxonomy" id="190194"/>
    <lineage>
        <taxon>Bacteria</taxon>
        <taxon>Bacillati</taxon>
        <taxon>Actinomycetota</taxon>
        <taxon>Actinomycetes</taxon>
        <taxon>Propionibacteriales</taxon>
        <taxon>Kribbellaceae</taxon>
        <taxon>Kribbella</taxon>
    </lineage>
</organism>
<dbReference type="Pfam" id="PF13545">
    <property type="entry name" value="HTH_Crp_2"/>
    <property type="match status" value="1"/>
</dbReference>
<dbReference type="InterPro" id="IPR050397">
    <property type="entry name" value="Env_Response_Regulators"/>
</dbReference>
<evidence type="ECO:0000259" key="4">
    <source>
        <dbReference type="PROSITE" id="PS50042"/>
    </source>
</evidence>
<feature type="domain" description="Cyclic nucleotide-binding" evidence="4">
    <location>
        <begin position="29"/>
        <end position="112"/>
    </location>
</feature>
<dbReference type="Proteomes" id="UP001500280">
    <property type="component" value="Unassembled WGS sequence"/>
</dbReference>
<dbReference type="PANTHER" id="PTHR24567:SF74">
    <property type="entry name" value="HTH-TYPE TRANSCRIPTIONAL REGULATOR ARCR"/>
    <property type="match status" value="1"/>
</dbReference>
<accession>A0ABN2HYZ4</accession>
<dbReference type="Pfam" id="PF00027">
    <property type="entry name" value="cNMP_binding"/>
    <property type="match status" value="1"/>
</dbReference>
<dbReference type="InterPro" id="IPR014710">
    <property type="entry name" value="RmlC-like_jellyroll"/>
</dbReference>
<keyword evidence="2" id="KW-0238">DNA-binding</keyword>
<proteinExistence type="predicted"/>
<dbReference type="InterPro" id="IPR012318">
    <property type="entry name" value="HTH_CRP"/>
</dbReference>
<dbReference type="InterPro" id="IPR000595">
    <property type="entry name" value="cNMP-bd_dom"/>
</dbReference>
<evidence type="ECO:0000256" key="3">
    <source>
        <dbReference type="ARBA" id="ARBA00023163"/>
    </source>
</evidence>
<keyword evidence="3" id="KW-0804">Transcription</keyword>
<dbReference type="PANTHER" id="PTHR24567">
    <property type="entry name" value="CRP FAMILY TRANSCRIPTIONAL REGULATORY PROTEIN"/>
    <property type="match status" value="1"/>
</dbReference>
<keyword evidence="1" id="KW-0805">Transcription regulation</keyword>
<dbReference type="SMART" id="SM00100">
    <property type="entry name" value="cNMP"/>
    <property type="match status" value="1"/>
</dbReference>
<dbReference type="RefSeq" id="WP_344155791.1">
    <property type="nucleotide sequence ID" value="NZ_BAAANF010000016.1"/>
</dbReference>
<evidence type="ECO:0000256" key="1">
    <source>
        <dbReference type="ARBA" id="ARBA00023015"/>
    </source>
</evidence>
<name>A0ABN2HYZ4_9ACTN</name>
<protein>
    <submittedName>
        <fullName evidence="6">Crp/Fnr family transcriptional regulator</fullName>
    </submittedName>
</protein>
<dbReference type="InterPro" id="IPR018490">
    <property type="entry name" value="cNMP-bd_dom_sf"/>
</dbReference>
<reference evidence="6 7" key="1">
    <citation type="journal article" date="2019" name="Int. J. Syst. Evol. Microbiol.">
        <title>The Global Catalogue of Microorganisms (GCM) 10K type strain sequencing project: providing services to taxonomists for standard genome sequencing and annotation.</title>
        <authorList>
            <consortium name="The Broad Institute Genomics Platform"/>
            <consortium name="The Broad Institute Genome Sequencing Center for Infectious Disease"/>
            <person name="Wu L."/>
            <person name="Ma J."/>
        </authorList>
    </citation>
    <scope>NUCLEOTIDE SEQUENCE [LARGE SCALE GENOMIC DNA]</scope>
    <source>
        <strain evidence="6 7">JCM 14307</strain>
    </source>
</reference>
<dbReference type="SUPFAM" id="SSF46785">
    <property type="entry name" value="Winged helix' DNA-binding domain"/>
    <property type="match status" value="1"/>
</dbReference>
<gene>
    <name evidence="6" type="ORF">GCM10009745_47130</name>
</gene>
<dbReference type="SMART" id="SM00419">
    <property type="entry name" value="HTH_CRP"/>
    <property type="match status" value="1"/>
</dbReference>
<dbReference type="Gene3D" id="2.60.120.10">
    <property type="entry name" value="Jelly Rolls"/>
    <property type="match status" value="1"/>
</dbReference>
<dbReference type="PROSITE" id="PS51063">
    <property type="entry name" value="HTH_CRP_2"/>
    <property type="match status" value="1"/>
</dbReference>
<dbReference type="CDD" id="cd00038">
    <property type="entry name" value="CAP_ED"/>
    <property type="match status" value="1"/>
</dbReference>